<organism evidence="4 5">
    <name type="scientific">Circinella minor</name>
    <dbReference type="NCBI Taxonomy" id="1195481"/>
    <lineage>
        <taxon>Eukaryota</taxon>
        <taxon>Fungi</taxon>
        <taxon>Fungi incertae sedis</taxon>
        <taxon>Mucoromycota</taxon>
        <taxon>Mucoromycotina</taxon>
        <taxon>Mucoromycetes</taxon>
        <taxon>Mucorales</taxon>
        <taxon>Lichtheimiaceae</taxon>
        <taxon>Circinella</taxon>
    </lineage>
</organism>
<feature type="region of interest" description="Disordered" evidence="2">
    <location>
        <begin position="1"/>
        <end position="24"/>
    </location>
</feature>
<keyword evidence="1" id="KW-0862">Zinc</keyword>
<dbReference type="Proteomes" id="UP000646827">
    <property type="component" value="Unassembled WGS sequence"/>
</dbReference>
<dbReference type="InterPro" id="IPR013087">
    <property type="entry name" value="Znf_C2H2_type"/>
</dbReference>
<dbReference type="EMBL" id="JAEPRB010000061">
    <property type="protein sequence ID" value="KAG2223443.1"/>
    <property type="molecule type" value="Genomic_DNA"/>
</dbReference>
<proteinExistence type="predicted"/>
<keyword evidence="1" id="KW-0479">Metal-binding</keyword>
<gene>
    <name evidence="4" type="ORF">INT45_001749</name>
</gene>
<dbReference type="SUPFAM" id="SSF57667">
    <property type="entry name" value="beta-beta-alpha zinc fingers"/>
    <property type="match status" value="1"/>
</dbReference>
<feature type="region of interest" description="Disordered" evidence="2">
    <location>
        <begin position="427"/>
        <end position="454"/>
    </location>
</feature>
<protein>
    <recommendedName>
        <fullName evidence="3">C2H2-type domain-containing protein</fullName>
    </recommendedName>
</protein>
<evidence type="ECO:0000259" key="3">
    <source>
        <dbReference type="PROSITE" id="PS50157"/>
    </source>
</evidence>
<dbReference type="PROSITE" id="PS50157">
    <property type="entry name" value="ZINC_FINGER_C2H2_2"/>
    <property type="match status" value="1"/>
</dbReference>
<dbReference type="InterPro" id="IPR036236">
    <property type="entry name" value="Znf_C2H2_sf"/>
</dbReference>
<evidence type="ECO:0000256" key="1">
    <source>
        <dbReference type="PROSITE-ProRule" id="PRU00042"/>
    </source>
</evidence>
<accession>A0A8H7S7E9</accession>
<feature type="compositionally biased region" description="Basic and acidic residues" evidence="2">
    <location>
        <begin position="434"/>
        <end position="454"/>
    </location>
</feature>
<comment type="caution">
    <text evidence="4">The sequence shown here is derived from an EMBL/GenBank/DDBJ whole genome shotgun (WGS) entry which is preliminary data.</text>
</comment>
<dbReference type="OrthoDB" id="6077919at2759"/>
<feature type="compositionally biased region" description="Low complexity" evidence="2">
    <location>
        <begin position="152"/>
        <end position="189"/>
    </location>
</feature>
<evidence type="ECO:0000256" key="2">
    <source>
        <dbReference type="SAM" id="MobiDB-lite"/>
    </source>
</evidence>
<dbReference type="AlphaFoldDB" id="A0A8H7S7E9"/>
<dbReference type="Gene3D" id="3.30.160.60">
    <property type="entry name" value="Classic Zinc Finger"/>
    <property type="match status" value="1"/>
</dbReference>
<evidence type="ECO:0000313" key="5">
    <source>
        <dbReference type="Proteomes" id="UP000646827"/>
    </source>
</evidence>
<evidence type="ECO:0000313" key="4">
    <source>
        <dbReference type="EMBL" id="KAG2223443.1"/>
    </source>
</evidence>
<feature type="domain" description="C2H2-type" evidence="3">
    <location>
        <begin position="377"/>
        <end position="404"/>
    </location>
</feature>
<dbReference type="GO" id="GO:0008270">
    <property type="term" value="F:zinc ion binding"/>
    <property type="evidence" value="ECO:0007669"/>
    <property type="project" value="UniProtKB-KW"/>
</dbReference>
<keyword evidence="5" id="KW-1185">Reference proteome</keyword>
<name>A0A8H7S7E9_9FUNG</name>
<sequence>MTWPLQPHKGKGPAGVGGESGYSSAEQQQYYYSQGDNNSNNNSNEQELCGNNSYIENDCNGDYSNQTQPKFDFYTAVSSANPHQNNISLTPETAFIHSPSSSSTDMGFPTSYFLNRSNIVASQVREELGGTSARHLSLSSFYTGCYDDELSQQQQQQQQQQTYYNISSRPSSSSSSSLLSTQQYQQQQRQNHHSVTSPMIMPESNTTATAIADNTTDSHHTTDIGLNLTSQRNEPNITQQTQQYPPVDLVVKSHEQLMTIYYHLLQQDHSTLPSQQQPSITYYSDSQHSISLYEQQRQRSLTNLEQQQPNIITESSSNIHNSSHQQQPLLLTQELNQYPAAATTAIMTTEPTEALLSFSLKANSKRTTAEHHQRRQHQCPICKHLFTKHHDLIRHFPTHIPENRRVTYPCPDCDNFFYRKDSITRHRGTSACPKNKENSNNKDKDGDSNNNEKN</sequence>
<feature type="region of interest" description="Disordered" evidence="2">
    <location>
        <begin position="149"/>
        <end position="200"/>
    </location>
</feature>
<keyword evidence="1" id="KW-0863">Zinc-finger</keyword>
<reference evidence="4 5" key="1">
    <citation type="submission" date="2020-12" db="EMBL/GenBank/DDBJ databases">
        <title>Metabolic potential, ecology and presence of endohyphal bacteria is reflected in genomic diversity of Mucoromycotina.</title>
        <authorList>
            <person name="Muszewska A."/>
            <person name="Okrasinska A."/>
            <person name="Steczkiewicz K."/>
            <person name="Drgas O."/>
            <person name="Orlowska M."/>
            <person name="Perlinska-Lenart U."/>
            <person name="Aleksandrzak-Piekarczyk T."/>
            <person name="Szatraj K."/>
            <person name="Zielenkiewicz U."/>
            <person name="Pilsyk S."/>
            <person name="Malc E."/>
            <person name="Mieczkowski P."/>
            <person name="Kruszewska J.S."/>
            <person name="Biernat P."/>
            <person name="Pawlowska J."/>
        </authorList>
    </citation>
    <scope>NUCLEOTIDE SEQUENCE [LARGE SCALE GENOMIC DNA]</scope>
    <source>
        <strain evidence="4 5">CBS 142.35</strain>
    </source>
</reference>
<dbReference type="PROSITE" id="PS00028">
    <property type="entry name" value="ZINC_FINGER_C2H2_1"/>
    <property type="match status" value="1"/>
</dbReference>